<proteinExistence type="predicted"/>
<name>A0A9P0KB55_ACAOB</name>
<dbReference type="EMBL" id="CAKOFQ010006742">
    <property type="protein sequence ID" value="CAH1967217.1"/>
    <property type="molecule type" value="Genomic_DNA"/>
</dbReference>
<dbReference type="OrthoDB" id="6680350at2759"/>
<sequence length="67" mass="7804">MPFSRYLQPLWSNGKRVADAKLKDIKNYLNLIPPADHPFYVNLIGNDTLEEDTEGYNAELDFQMQED</sequence>
<reference evidence="1" key="1">
    <citation type="submission" date="2022-03" db="EMBL/GenBank/DDBJ databases">
        <authorList>
            <person name="Sayadi A."/>
        </authorList>
    </citation>
    <scope>NUCLEOTIDE SEQUENCE</scope>
</reference>
<dbReference type="AlphaFoldDB" id="A0A9P0KB55"/>
<evidence type="ECO:0000313" key="1">
    <source>
        <dbReference type="EMBL" id="CAH1967217.1"/>
    </source>
</evidence>
<organism evidence="1 2">
    <name type="scientific">Acanthoscelides obtectus</name>
    <name type="common">Bean weevil</name>
    <name type="synonym">Bruchus obtectus</name>
    <dbReference type="NCBI Taxonomy" id="200917"/>
    <lineage>
        <taxon>Eukaryota</taxon>
        <taxon>Metazoa</taxon>
        <taxon>Ecdysozoa</taxon>
        <taxon>Arthropoda</taxon>
        <taxon>Hexapoda</taxon>
        <taxon>Insecta</taxon>
        <taxon>Pterygota</taxon>
        <taxon>Neoptera</taxon>
        <taxon>Endopterygota</taxon>
        <taxon>Coleoptera</taxon>
        <taxon>Polyphaga</taxon>
        <taxon>Cucujiformia</taxon>
        <taxon>Chrysomeloidea</taxon>
        <taxon>Chrysomelidae</taxon>
        <taxon>Bruchinae</taxon>
        <taxon>Bruchini</taxon>
        <taxon>Acanthoscelides</taxon>
    </lineage>
</organism>
<comment type="caution">
    <text evidence="1">The sequence shown here is derived from an EMBL/GenBank/DDBJ whole genome shotgun (WGS) entry which is preliminary data.</text>
</comment>
<gene>
    <name evidence="1" type="ORF">ACAOBT_LOCUS7273</name>
</gene>
<accession>A0A9P0KB55</accession>
<keyword evidence="2" id="KW-1185">Reference proteome</keyword>
<dbReference type="Proteomes" id="UP001152888">
    <property type="component" value="Unassembled WGS sequence"/>
</dbReference>
<evidence type="ECO:0000313" key="2">
    <source>
        <dbReference type="Proteomes" id="UP001152888"/>
    </source>
</evidence>
<protein>
    <submittedName>
        <fullName evidence="1">Uncharacterized protein</fullName>
    </submittedName>
</protein>